<sequence>RHHSLAFSWPLLRYAFGELRFSMLPSVPTRIDTFSRSSYSLYGSAEALSTIFTSPSSASYLAFESHWGIQLDQAFQAVRKISLSALQRYASLLCVVCLVEE</sequence>
<dbReference type="EMBL" id="PJQM01005457">
    <property type="protein sequence ID" value="RCH81584.1"/>
    <property type="molecule type" value="Genomic_DNA"/>
</dbReference>
<feature type="non-terminal residue" evidence="1">
    <location>
        <position position="101"/>
    </location>
</feature>
<evidence type="ECO:0000313" key="1">
    <source>
        <dbReference type="EMBL" id="RCH81584.1"/>
    </source>
</evidence>
<gene>
    <name evidence="1" type="ORF">CU098_003138</name>
</gene>
<protein>
    <submittedName>
        <fullName evidence="1">Uncharacterized protein</fullName>
    </submittedName>
</protein>
<proteinExistence type="predicted"/>
<comment type="caution">
    <text evidence="1">The sequence shown here is derived from an EMBL/GenBank/DDBJ whole genome shotgun (WGS) entry which is preliminary data.</text>
</comment>
<dbReference type="Proteomes" id="UP000253551">
    <property type="component" value="Unassembled WGS sequence"/>
</dbReference>
<dbReference type="AlphaFoldDB" id="A0A367IV78"/>
<reference evidence="1 2" key="1">
    <citation type="journal article" date="2018" name="G3 (Bethesda)">
        <title>Phylogenetic and Phylogenomic Definition of Rhizopus Species.</title>
        <authorList>
            <person name="Gryganskyi A.P."/>
            <person name="Golan J."/>
            <person name="Dolatabadi S."/>
            <person name="Mondo S."/>
            <person name="Robb S."/>
            <person name="Idnurm A."/>
            <person name="Muszewska A."/>
            <person name="Steczkiewicz K."/>
            <person name="Masonjones S."/>
            <person name="Liao H.L."/>
            <person name="Gajdeczka M.T."/>
            <person name="Anike F."/>
            <person name="Vuek A."/>
            <person name="Anishchenko I.M."/>
            <person name="Voigt K."/>
            <person name="de Hoog G.S."/>
            <person name="Smith M.E."/>
            <person name="Heitman J."/>
            <person name="Vilgalys R."/>
            <person name="Stajich J.E."/>
        </authorList>
    </citation>
    <scope>NUCLEOTIDE SEQUENCE [LARGE SCALE GENOMIC DNA]</scope>
    <source>
        <strain evidence="1 2">LSU 92-RS-03</strain>
    </source>
</reference>
<evidence type="ECO:0000313" key="2">
    <source>
        <dbReference type="Proteomes" id="UP000253551"/>
    </source>
</evidence>
<feature type="non-terminal residue" evidence="1">
    <location>
        <position position="1"/>
    </location>
</feature>
<accession>A0A367IV78</accession>
<organism evidence="1 2">
    <name type="scientific">Rhizopus stolonifer</name>
    <name type="common">Rhizopus nigricans</name>
    <dbReference type="NCBI Taxonomy" id="4846"/>
    <lineage>
        <taxon>Eukaryota</taxon>
        <taxon>Fungi</taxon>
        <taxon>Fungi incertae sedis</taxon>
        <taxon>Mucoromycota</taxon>
        <taxon>Mucoromycotina</taxon>
        <taxon>Mucoromycetes</taxon>
        <taxon>Mucorales</taxon>
        <taxon>Mucorineae</taxon>
        <taxon>Rhizopodaceae</taxon>
        <taxon>Rhizopus</taxon>
    </lineage>
</organism>
<keyword evidence="2" id="KW-1185">Reference proteome</keyword>
<name>A0A367IV78_RHIST</name>